<sequence length="54" mass="5923">MADCDDNGLILRVGRLEDLESKHPVIASMRKAYEVGSRPDIKFSDRAGRFGSAA</sequence>
<proteinExistence type="predicted"/>
<accession>A0A2R6NK42</accession>
<reference evidence="1 2" key="1">
    <citation type="submission" date="2018-02" db="EMBL/GenBank/DDBJ databases">
        <title>Genome sequence of the basidiomycete white-rot fungus Phlebia centrifuga.</title>
        <authorList>
            <person name="Granchi Z."/>
            <person name="Peng M."/>
            <person name="de Vries R.P."/>
            <person name="Hilden K."/>
            <person name="Makela M.R."/>
            <person name="Grigoriev I."/>
            <person name="Riley R."/>
        </authorList>
    </citation>
    <scope>NUCLEOTIDE SEQUENCE [LARGE SCALE GENOMIC DNA]</scope>
    <source>
        <strain evidence="1 2">FBCC195</strain>
    </source>
</reference>
<dbReference type="AlphaFoldDB" id="A0A2R6NK42"/>
<gene>
    <name evidence="1" type="ORF">PHLCEN_2v11374</name>
</gene>
<keyword evidence="2" id="KW-1185">Reference proteome</keyword>
<comment type="caution">
    <text evidence="1">The sequence shown here is derived from an EMBL/GenBank/DDBJ whole genome shotgun (WGS) entry which is preliminary data.</text>
</comment>
<evidence type="ECO:0000313" key="2">
    <source>
        <dbReference type="Proteomes" id="UP000186601"/>
    </source>
</evidence>
<dbReference type="EMBL" id="MLYV02001137">
    <property type="protein sequence ID" value="PSR72754.1"/>
    <property type="molecule type" value="Genomic_DNA"/>
</dbReference>
<dbReference type="Proteomes" id="UP000186601">
    <property type="component" value="Unassembled WGS sequence"/>
</dbReference>
<evidence type="ECO:0000313" key="1">
    <source>
        <dbReference type="EMBL" id="PSR72754.1"/>
    </source>
</evidence>
<name>A0A2R6NK42_9APHY</name>
<protein>
    <submittedName>
        <fullName evidence="1">Uncharacterized protein</fullName>
    </submittedName>
</protein>
<organism evidence="1 2">
    <name type="scientific">Hermanssonia centrifuga</name>
    <dbReference type="NCBI Taxonomy" id="98765"/>
    <lineage>
        <taxon>Eukaryota</taxon>
        <taxon>Fungi</taxon>
        <taxon>Dikarya</taxon>
        <taxon>Basidiomycota</taxon>
        <taxon>Agaricomycotina</taxon>
        <taxon>Agaricomycetes</taxon>
        <taxon>Polyporales</taxon>
        <taxon>Meruliaceae</taxon>
        <taxon>Hermanssonia</taxon>
    </lineage>
</organism>